<evidence type="ECO:0000256" key="6">
    <source>
        <dbReference type="ARBA" id="ARBA00023014"/>
    </source>
</evidence>
<gene>
    <name evidence="10" type="ORF">GMST_42430</name>
</gene>
<reference evidence="11" key="1">
    <citation type="submission" date="2020-06" db="EMBL/GenBank/DDBJ databases">
        <title>Draft genomic sequence of Geomonas sp. Red330.</title>
        <authorList>
            <person name="Itoh H."/>
            <person name="Zhenxing X."/>
            <person name="Ushijima N."/>
            <person name="Masuda Y."/>
            <person name="Shiratori Y."/>
            <person name="Senoo K."/>
        </authorList>
    </citation>
    <scope>NUCLEOTIDE SEQUENCE [LARGE SCALE GENOMIC DNA]</scope>
    <source>
        <strain evidence="11">Red330</strain>
    </source>
</reference>
<keyword evidence="4" id="KW-0479">Metal-binding</keyword>
<dbReference type="InterPro" id="IPR017941">
    <property type="entry name" value="Rieske_2Fe-2S"/>
</dbReference>
<dbReference type="Gene3D" id="2.102.10.10">
    <property type="entry name" value="Rieske [2Fe-2S] iron-sulphur domain"/>
    <property type="match status" value="1"/>
</dbReference>
<dbReference type="GO" id="GO:0030313">
    <property type="term" value="C:cell envelope"/>
    <property type="evidence" value="ECO:0007669"/>
    <property type="project" value="UniProtKB-SubCell"/>
</dbReference>
<accession>A0A6V8MPD9</accession>
<dbReference type="PROSITE" id="PS51296">
    <property type="entry name" value="RIESKE"/>
    <property type="match status" value="1"/>
</dbReference>
<evidence type="ECO:0000313" key="11">
    <source>
        <dbReference type="Proteomes" id="UP000556026"/>
    </source>
</evidence>
<dbReference type="InterPro" id="IPR006311">
    <property type="entry name" value="TAT_signal"/>
</dbReference>
<protein>
    <submittedName>
        <fullName evidence="10">Cytochrome b6</fullName>
    </submittedName>
</protein>
<dbReference type="Pfam" id="PF00355">
    <property type="entry name" value="Rieske"/>
    <property type="match status" value="1"/>
</dbReference>
<sequence length="130" mass="14071">MATADQTRRGFLVTLIAALAGAAALGRYLSPTLRRKKALLKVAKADLPVQGALVYRAERVALMREGERVYALSLICTHLGCTVNVTPGDIVCPCHGSSFDRDGRVLKGPADLPLRRLAVEEQGEFFHVLV</sequence>
<evidence type="ECO:0000256" key="8">
    <source>
        <dbReference type="ARBA" id="ARBA00034078"/>
    </source>
</evidence>
<dbReference type="GO" id="GO:0046872">
    <property type="term" value="F:metal ion binding"/>
    <property type="evidence" value="ECO:0007669"/>
    <property type="project" value="UniProtKB-KW"/>
</dbReference>
<dbReference type="Proteomes" id="UP000556026">
    <property type="component" value="Unassembled WGS sequence"/>
</dbReference>
<dbReference type="InterPro" id="IPR014349">
    <property type="entry name" value="Rieske_Fe-S_prot"/>
</dbReference>
<dbReference type="GO" id="GO:0051537">
    <property type="term" value="F:2 iron, 2 sulfur cluster binding"/>
    <property type="evidence" value="ECO:0007669"/>
    <property type="project" value="UniProtKB-KW"/>
</dbReference>
<dbReference type="NCBIfam" id="TIGR01409">
    <property type="entry name" value="TAT_signal_seq"/>
    <property type="match status" value="1"/>
</dbReference>
<evidence type="ECO:0000256" key="1">
    <source>
        <dbReference type="ARBA" id="ARBA00004196"/>
    </source>
</evidence>
<evidence type="ECO:0000259" key="9">
    <source>
        <dbReference type="PROSITE" id="PS51296"/>
    </source>
</evidence>
<evidence type="ECO:0000256" key="7">
    <source>
        <dbReference type="ARBA" id="ARBA00023157"/>
    </source>
</evidence>
<comment type="caution">
    <text evidence="10">The sequence shown here is derived from an EMBL/GenBank/DDBJ whole genome shotgun (WGS) entry which is preliminary data.</text>
</comment>
<dbReference type="InterPro" id="IPR036922">
    <property type="entry name" value="Rieske_2Fe-2S_sf"/>
</dbReference>
<dbReference type="InterPro" id="IPR005805">
    <property type="entry name" value="Rieske_Fe-S_prot_C"/>
</dbReference>
<feature type="domain" description="Rieske" evidence="9">
    <location>
        <begin position="39"/>
        <end position="128"/>
    </location>
</feature>
<keyword evidence="6" id="KW-0411">Iron-sulfur</keyword>
<keyword evidence="5" id="KW-0408">Iron</keyword>
<keyword evidence="3" id="KW-0001">2Fe-2S</keyword>
<dbReference type="SUPFAM" id="SSF50022">
    <property type="entry name" value="ISP domain"/>
    <property type="match status" value="1"/>
</dbReference>
<name>A0A6V8MPD9_9BACT</name>
<dbReference type="CDD" id="cd03467">
    <property type="entry name" value="Rieske"/>
    <property type="match status" value="1"/>
</dbReference>
<keyword evidence="7" id="KW-1015">Disulfide bond</keyword>
<evidence type="ECO:0000256" key="5">
    <source>
        <dbReference type="ARBA" id="ARBA00023004"/>
    </source>
</evidence>
<evidence type="ECO:0000256" key="2">
    <source>
        <dbReference type="ARBA" id="ARBA00011771"/>
    </source>
</evidence>
<organism evidence="10 11">
    <name type="scientific">Geomonas silvestris</name>
    <dbReference type="NCBI Taxonomy" id="2740184"/>
    <lineage>
        <taxon>Bacteria</taxon>
        <taxon>Pseudomonadati</taxon>
        <taxon>Thermodesulfobacteriota</taxon>
        <taxon>Desulfuromonadia</taxon>
        <taxon>Geobacterales</taxon>
        <taxon>Geobacteraceae</taxon>
        <taxon>Geomonas</taxon>
    </lineage>
</organism>
<proteinExistence type="predicted"/>
<evidence type="ECO:0000313" key="10">
    <source>
        <dbReference type="EMBL" id="GFO61918.1"/>
    </source>
</evidence>
<dbReference type="PRINTS" id="PR00162">
    <property type="entry name" value="RIESKE"/>
</dbReference>
<comment type="subunit">
    <text evidence="2">Heterodimer of a large and a small subunit.</text>
</comment>
<dbReference type="InterPro" id="IPR019546">
    <property type="entry name" value="TAT_signal_bac_arc"/>
</dbReference>
<dbReference type="GO" id="GO:0016020">
    <property type="term" value="C:membrane"/>
    <property type="evidence" value="ECO:0007669"/>
    <property type="project" value="InterPro"/>
</dbReference>
<dbReference type="PANTHER" id="PTHR10134">
    <property type="entry name" value="CYTOCHROME B-C1 COMPLEX SUBUNIT RIESKE, MITOCHONDRIAL"/>
    <property type="match status" value="1"/>
</dbReference>
<evidence type="ECO:0000256" key="4">
    <source>
        <dbReference type="ARBA" id="ARBA00022723"/>
    </source>
</evidence>
<evidence type="ECO:0000256" key="3">
    <source>
        <dbReference type="ARBA" id="ARBA00022714"/>
    </source>
</evidence>
<dbReference type="EMBL" id="BLXX01000022">
    <property type="protein sequence ID" value="GFO61918.1"/>
    <property type="molecule type" value="Genomic_DNA"/>
</dbReference>
<keyword evidence="11" id="KW-1185">Reference proteome</keyword>
<comment type="cofactor">
    <cofactor evidence="8">
        <name>[2Fe-2S] cluster</name>
        <dbReference type="ChEBI" id="CHEBI:190135"/>
    </cofactor>
</comment>
<dbReference type="RefSeq" id="WP_183356702.1">
    <property type="nucleotide sequence ID" value="NZ_BLXX01000022.1"/>
</dbReference>
<dbReference type="PROSITE" id="PS51318">
    <property type="entry name" value="TAT"/>
    <property type="match status" value="1"/>
</dbReference>
<comment type="subcellular location">
    <subcellularLocation>
        <location evidence="1">Cell envelope</location>
    </subcellularLocation>
</comment>
<dbReference type="AlphaFoldDB" id="A0A6V8MPD9"/>